<feature type="compositionally biased region" description="Low complexity" evidence="2">
    <location>
        <begin position="585"/>
        <end position="596"/>
    </location>
</feature>
<feature type="region of interest" description="Disordered" evidence="2">
    <location>
        <begin position="355"/>
        <end position="386"/>
    </location>
</feature>
<feature type="region of interest" description="Disordered" evidence="2">
    <location>
        <begin position="418"/>
        <end position="460"/>
    </location>
</feature>
<feature type="region of interest" description="Disordered" evidence="2">
    <location>
        <begin position="776"/>
        <end position="872"/>
    </location>
</feature>
<feature type="compositionally biased region" description="Gly residues" evidence="2">
    <location>
        <begin position="441"/>
        <end position="452"/>
    </location>
</feature>
<protein>
    <submittedName>
        <fullName evidence="3">Uncharacterized protein</fullName>
    </submittedName>
</protein>
<feature type="region of interest" description="Disordered" evidence="2">
    <location>
        <begin position="551"/>
        <end position="611"/>
    </location>
</feature>
<feature type="compositionally biased region" description="Basic and acidic residues" evidence="2">
    <location>
        <begin position="424"/>
        <end position="435"/>
    </location>
</feature>
<organism evidence="3">
    <name type="scientific">Auxenochlorella protothecoides</name>
    <name type="common">Green microalga</name>
    <name type="synonym">Chlorella protothecoides</name>
    <dbReference type="NCBI Taxonomy" id="3075"/>
    <lineage>
        <taxon>Eukaryota</taxon>
        <taxon>Viridiplantae</taxon>
        <taxon>Chlorophyta</taxon>
        <taxon>core chlorophytes</taxon>
        <taxon>Trebouxiophyceae</taxon>
        <taxon>Chlorellales</taxon>
        <taxon>Chlorellaceae</taxon>
        <taxon>Auxenochlorella</taxon>
    </lineage>
</organism>
<feature type="compositionally biased region" description="Low complexity" evidence="2">
    <location>
        <begin position="802"/>
        <end position="813"/>
    </location>
</feature>
<feature type="compositionally biased region" description="Pro residues" evidence="2">
    <location>
        <begin position="858"/>
        <end position="872"/>
    </location>
</feature>
<name>A0A1D1ZT06_AUXPR</name>
<feature type="compositionally biased region" description="Low complexity" evidence="2">
    <location>
        <begin position="784"/>
        <end position="794"/>
    </location>
</feature>
<evidence type="ECO:0000256" key="1">
    <source>
        <dbReference type="SAM" id="Coils"/>
    </source>
</evidence>
<feature type="compositionally biased region" description="Low complexity" evidence="2">
    <location>
        <begin position="312"/>
        <end position="322"/>
    </location>
</feature>
<reference evidence="3" key="1">
    <citation type="submission" date="2015-08" db="EMBL/GenBank/DDBJ databases">
        <authorList>
            <person name="Babu N.S."/>
            <person name="Beckwith C.J."/>
            <person name="Beseler K.G."/>
            <person name="Brison A."/>
            <person name="Carone J.V."/>
            <person name="Caskin T.P."/>
            <person name="Diamond M."/>
            <person name="Durham M.E."/>
            <person name="Foxe J.M."/>
            <person name="Go M."/>
            <person name="Henderson B.A."/>
            <person name="Jones I.B."/>
            <person name="McGettigan J.A."/>
            <person name="Micheletti S.J."/>
            <person name="Nasrallah M.E."/>
            <person name="Ortiz D."/>
            <person name="Piller C.R."/>
            <person name="Privatt S.R."/>
            <person name="Schneider S.L."/>
            <person name="Sharp S."/>
            <person name="Smith T.C."/>
            <person name="Stanton J.D."/>
            <person name="Ullery H.E."/>
            <person name="Wilson R.J."/>
            <person name="Serrano M.G."/>
            <person name="Buck G."/>
            <person name="Lee V."/>
            <person name="Wang Y."/>
            <person name="Carvalho R."/>
            <person name="Voegtly L."/>
            <person name="Shi R."/>
            <person name="Duckworth R."/>
            <person name="Johnson A."/>
            <person name="Loviza R."/>
            <person name="Walstead R."/>
            <person name="Shah Z."/>
            <person name="Kiflezghi M."/>
            <person name="Wade K."/>
            <person name="Ball S.L."/>
            <person name="Bradley K.W."/>
            <person name="Asai D.J."/>
            <person name="Bowman C.A."/>
            <person name="Russell D.A."/>
            <person name="Pope W.H."/>
            <person name="Jacobs-Sera D."/>
            <person name="Hendrix R.W."/>
            <person name="Hatfull G.F."/>
        </authorList>
    </citation>
    <scope>NUCLEOTIDE SEQUENCE</scope>
</reference>
<feature type="compositionally biased region" description="Low complexity" evidence="2">
    <location>
        <begin position="218"/>
        <end position="231"/>
    </location>
</feature>
<evidence type="ECO:0000313" key="3">
    <source>
        <dbReference type="EMBL" id="JAT69987.1"/>
    </source>
</evidence>
<sequence length="872" mass="88911">MEPQLWPSHLTPPGLQLPLYQREIPHQAMNGTAKPPGRSRPTNNQLLYKAHFRWKHYTSPLPVTQELPSGTEACASVTSAFLQVLATIADVERVRLDKPRNVLHILSTNTRRTKVVELSSGTHRVADELRRHSLSDGDGGQYSTNLDRNRYGSDNNYLFTVTRFNLECLGLCPCLVDIEIMDTRNGNEVQLVTAGHAACACDSPARKERADASYCADSGAGARAPGSPARRSPSHGNGAGLRRVSSASALRRPPSVNRELSRGGGNSQGGGSELFDALLVAAATGAEGGARPPGGGDAPVTSRHRAPGGGAAAAAPGASADGAGPGGAMRQRSRIVWNASFNEVDSLHNAIEAFRGGGGPAGGTDDEAARRGAGAAASRRMPRRNSVSMIVENPVLAQTGAGGDSMLLGGFPPLYNAMGGGGGEPERAHSVRSGEGDTEGGEAGGGGGGPGAAPGDDHSSFRRGLLRHWAAASAANLSRLATPAEVRRLGEELRCAQGECAALEGLAEELRVREGLARDVAAAAEAAAAAAQAELRASQAIIRRLRHKLLSGNAGGGPARETMGDAAEGTTRGEAVERPARSSEPPGAAPTDAPAPTHRPGSADGDDADAVDDDVLIDPATFPPEFISAEAELAATQAQLDAALAALRRVGAERAGLEARLRSLGGAGGGGGPHPTLFRAGSVGSAQPSPPPGMLHHHGSTTGGAGFTGSTPHLPLFGTAPLNPYGGMHASAFRPPLSHRTLQKVASMPAIHGLGAGGHGSGSPPEVRAQFAAGGLPAKRMRDSSPIPEASSEESPPRKRSLGQQAGLGARAASTPSPATGESEGVKVKLQPSDAASPIALFAGPSRPPSVGLTGEAPTPPPISPLLPARGP</sequence>
<evidence type="ECO:0000256" key="2">
    <source>
        <dbReference type="SAM" id="MobiDB-lite"/>
    </source>
</evidence>
<feature type="compositionally biased region" description="Low complexity" evidence="2">
    <location>
        <begin position="241"/>
        <end position="256"/>
    </location>
</feature>
<feature type="coiled-coil region" evidence="1">
    <location>
        <begin position="493"/>
        <end position="548"/>
    </location>
</feature>
<gene>
    <name evidence="3" type="ORF">g.67202</name>
</gene>
<dbReference type="EMBL" id="GDKF01008635">
    <property type="protein sequence ID" value="JAT69987.1"/>
    <property type="molecule type" value="Transcribed_RNA"/>
</dbReference>
<feature type="compositionally biased region" description="Gly residues" evidence="2">
    <location>
        <begin position="262"/>
        <end position="272"/>
    </location>
</feature>
<feature type="compositionally biased region" description="Gly residues" evidence="2">
    <location>
        <begin position="286"/>
        <end position="297"/>
    </location>
</feature>
<feature type="region of interest" description="Disordered" evidence="2">
    <location>
        <begin position="286"/>
        <end position="328"/>
    </location>
</feature>
<accession>A0A1D1ZT06</accession>
<dbReference type="AlphaFoldDB" id="A0A1D1ZT06"/>
<feature type="region of interest" description="Disordered" evidence="2">
    <location>
        <begin position="216"/>
        <end position="272"/>
    </location>
</feature>
<keyword evidence="1" id="KW-0175">Coiled coil</keyword>
<proteinExistence type="predicted"/>